<accession>C0QH34</accession>
<feature type="signal peptide" evidence="1">
    <location>
        <begin position="1"/>
        <end position="21"/>
    </location>
</feature>
<evidence type="ECO:0000259" key="2">
    <source>
        <dbReference type="Pfam" id="PF04187"/>
    </source>
</evidence>
<reference evidence="3 4" key="1">
    <citation type="journal article" date="2009" name="Environ. Microbiol.">
        <title>Genome sequence of Desulfobacterium autotrophicum HRM2, a marine sulfate reducer oxidizing organic carbon completely to carbon dioxide.</title>
        <authorList>
            <person name="Strittmatter A.W."/>
            <person name="Liesegang H."/>
            <person name="Rabus R."/>
            <person name="Decker I."/>
            <person name="Amann J."/>
            <person name="Andres S."/>
            <person name="Henne A."/>
            <person name="Fricke W.F."/>
            <person name="Martinez-Arias R."/>
            <person name="Bartels D."/>
            <person name="Goesmann A."/>
            <person name="Krause L."/>
            <person name="Puehler A."/>
            <person name="Klenk H.P."/>
            <person name="Richter M."/>
            <person name="Schuler M."/>
            <person name="Gloeckner F.O."/>
            <person name="Meyerdierks A."/>
            <person name="Gottschalk G."/>
            <person name="Amann R."/>
        </authorList>
    </citation>
    <scope>NUCLEOTIDE SEQUENCE [LARGE SCALE GENOMIC DNA]</scope>
    <source>
        <strain evidence="4">ATCC 43914 / DSM 3382 / HRM2</strain>
    </source>
</reference>
<evidence type="ECO:0000313" key="3">
    <source>
        <dbReference type="EMBL" id="ACN15683.1"/>
    </source>
</evidence>
<gene>
    <name evidence="3" type="ordered locus">HRM2_25890</name>
</gene>
<keyword evidence="1" id="KW-0732">Signal</keyword>
<sequence>MRPMLKLVLVLAMGVLTQACGITPVEPFRNDPLIGQLINTATGEILEMDTLVDDLLQADVIYLGEKHDNPEHHRLQRRIIQALIAKGKHPQLGFEFFSTGDTPLLLDFVDSHRAKHSDVVEKKVGTMLRKQLGWDTKSDALWSYYLELVCLAKKEALVAAGLDLSDAQKRRITRKGWDKLTKIEKQSIFSTHLDDKNYQDYMYDLFAKVHCGMKNPRMQSRLFDTWVARNDTMAHTITELHDTQPDRPVVVIIGGGHTEHNLGVVDRVRHLKPGISQVNVGFVEITRTPSPVHDYLAPLELEGYAPSPAHDYIWFTQRVSYQDPCERYKRMLEKSRLHKRE</sequence>
<dbReference type="Gene3D" id="3.40.50.11550">
    <property type="match status" value="1"/>
</dbReference>
<dbReference type="SUPFAM" id="SSF159501">
    <property type="entry name" value="EreA/ChaN-like"/>
    <property type="match status" value="1"/>
</dbReference>
<dbReference type="InterPro" id="IPR007314">
    <property type="entry name" value="Cofac_haem-bd_dom"/>
</dbReference>
<proteinExistence type="predicted"/>
<dbReference type="Pfam" id="PF04187">
    <property type="entry name" value="Cofac_haem_bdg"/>
    <property type="match status" value="1"/>
</dbReference>
<dbReference type="KEGG" id="dat:HRM2_25890"/>
<dbReference type="Proteomes" id="UP000000442">
    <property type="component" value="Chromosome"/>
</dbReference>
<dbReference type="EMBL" id="CP001087">
    <property type="protein sequence ID" value="ACN15683.1"/>
    <property type="molecule type" value="Genomic_DNA"/>
</dbReference>
<dbReference type="RefSeq" id="WP_015904447.1">
    <property type="nucleotide sequence ID" value="NC_012108.1"/>
</dbReference>
<evidence type="ECO:0000256" key="1">
    <source>
        <dbReference type="SAM" id="SignalP"/>
    </source>
</evidence>
<feature type="chain" id="PRO_5002902369" description="Haem-binding uptake Tiki superfamily ChaN domain-containing protein" evidence="1">
    <location>
        <begin position="22"/>
        <end position="341"/>
    </location>
</feature>
<keyword evidence="4" id="KW-1185">Reference proteome</keyword>
<dbReference type="STRING" id="177437.HRM2_25890"/>
<dbReference type="OrthoDB" id="9795827at2"/>
<dbReference type="CDD" id="cd14727">
    <property type="entry name" value="ChanN-like"/>
    <property type="match status" value="1"/>
</dbReference>
<evidence type="ECO:0000313" key="4">
    <source>
        <dbReference type="Proteomes" id="UP000000442"/>
    </source>
</evidence>
<protein>
    <recommendedName>
        <fullName evidence="2">Haem-binding uptake Tiki superfamily ChaN domain-containing protein</fullName>
    </recommendedName>
</protein>
<dbReference type="HOGENOM" id="CLU_810496_0_0_7"/>
<dbReference type="eggNOG" id="COG3016">
    <property type="taxonomic scope" value="Bacteria"/>
</dbReference>
<dbReference type="PROSITE" id="PS51257">
    <property type="entry name" value="PROKAR_LIPOPROTEIN"/>
    <property type="match status" value="1"/>
</dbReference>
<feature type="domain" description="Haem-binding uptake Tiki superfamily ChaN" evidence="2">
    <location>
        <begin position="51"/>
        <end position="268"/>
    </location>
</feature>
<organism evidence="3 4">
    <name type="scientific">Desulforapulum autotrophicum (strain ATCC 43914 / DSM 3382 / VKM B-1955 / HRM2)</name>
    <name type="common">Desulfobacterium autotrophicum</name>
    <dbReference type="NCBI Taxonomy" id="177437"/>
    <lineage>
        <taxon>Bacteria</taxon>
        <taxon>Pseudomonadati</taxon>
        <taxon>Thermodesulfobacteriota</taxon>
        <taxon>Desulfobacteria</taxon>
        <taxon>Desulfobacterales</taxon>
        <taxon>Desulfobacteraceae</taxon>
        <taxon>Desulforapulum</taxon>
    </lineage>
</organism>
<name>C0QH34_DESAH</name>
<dbReference type="AlphaFoldDB" id="C0QH34"/>